<dbReference type="PANTHER" id="PTHR11941">
    <property type="entry name" value="ENOYL-COA HYDRATASE-RELATED"/>
    <property type="match status" value="1"/>
</dbReference>
<evidence type="ECO:0000256" key="4">
    <source>
        <dbReference type="ARBA" id="ARBA00022832"/>
    </source>
</evidence>
<evidence type="ECO:0000256" key="16">
    <source>
        <dbReference type="ARBA" id="ARBA00068317"/>
    </source>
</evidence>
<proteinExistence type="predicted"/>
<dbReference type="GO" id="GO:0004165">
    <property type="term" value="F:delta(3)-delta(2)-enoyl-CoA isomerase activity"/>
    <property type="evidence" value="ECO:0007669"/>
    <property type="project" value="UniProtKB-EC"/>
</dbReference>
<dbReference type="FunFam" id="3.90.226.10:FF:000034">
    <property type="entry name" value="Enoyl-CoA delta isomerase 1"/>
    <property type="match status" value="1"/>
</dbReference>
<evidence type="ECO:0000256" key="5">
    <source>
        <dbReference type="ARBA" id="ARBA00022946"/>
    </source>
</evidence>
<comment type="catalytic activity">
    <reaction evidence="11">
        <text>(3Z)-decenoyl-CoA = (2E)-decenoyl-CoA</text>
        <dbReference type="Rhea" id="RHEA:77195"/>
        <dbReference type="ChEBI" id="CHEBI:61406"/>
        <dbReference type="ChEBI" id="CHEBI:195601"/>
    </reaction>
    <physiologicalReaction direction="left-to-right" evidence="11">
        <dbReference type="Rhea" id="RHEA:77196"/>
    </physiologicalReaction>
</comment>
<gene>
    <name evidence="19" type="ORF">YQE_03730</name>
</gene>
<sequence length="777" mass="86856">MSSPVPKSPEQSEKSRKYDRQLRLWGDHGQRLLENSKVCLINATALGTEILKSLILPGVGSFTIVDGEKVTEEDIGCNFFLEYESVGLPRAQIATQCLLELNPDVRGDYIDETAEHILSNTQNFFKNFTLVVATGVSEKQFLAIARNYSAAASLVNVEVNDKSGVAVVTLQRPPVNSLNLELLTEIKQTLTGLEKNKSRGAIITSAFKTFSAGLDILEMYKPNPDRAKEFWTTLQDVWISLYSAQFPTVALINGPAPAGGCLLSLCCEYRIMVPKAVIGLNETQLGIVAPSWFAASMENVIGKRQTELALTTGKLFTTDEALKVGLIDEVVQTKEEGLEKAQGFIGSFARISPFARSLSKQTVRGGTIRSMVKGREADLQLVLVTLSKHLWECNVPLLVCRSIGFLGYVRLQIKEHTIIEAHPDSESPDLRLDIPWPALQEYLDGVNIEQLDQKEKNHVPPPVILRYYLNKYKESHEGKLPEKRVEKEALKQMIRDSGNSEEGKQRFVLDENFEQAIHYANSCVTTRAVPDHVQVILDDDCCTNLTQSSSSFWIMCAALREMVEAEGALPVRGTLPDMAADTNSYVTLQNIYQKRAQQQVEVIYRRASQIARNLGLSQETITESEVKYFCKHSSELHLIRGTCIADEYQKTNLDLTAYLEDPDSLIFYYVVLRGLERFIGEFNAYPGQFEDQVEPDILKLKGVIGKLLSEWGYSHALREERVYEVCRYGTAELHSVSSILGGCAAQEVIKVITNQYKPLNNIFIYDGINCTSASFCL</sequence>
<comment type="catalytic activity">
    <reaction evidence="12">
        <text>(2E)-tetradecenoyl-CoA = (3Z)-tetradecenoyl-CoA</text>
        <dbReference type="Rhea" id="RHEA:29847"/>
        <dbReference type="ChEBI" id="CHEBI:61405"/>
        <dbReference type="ChEBI" id="CHEBI:61968"/>
    </reaction>
    <physiologicalReaction direction="right-to-left" evidence="12">
        <dbReference type="Rhea" id="RHEA:29849"/>
    </physiologicalReaction>
</comment>
<keyword evidence="5" id="KW-0809">Transit peptide</keyword>
<evidence type="ECO:0000256" key="8">
    <source>
        <dbReference type="ARBA" id="ARBA00023128"/>
    </source>
</evidence>
<comment type="subcellular location">
    <subcellularLocation>
        <location evidence="1">Mitochondrion matrix</location>
    </subcellularLocation>
</comment>
<evidence type="ECO:0000256" key="7">
    <source>
        <dbReference type="ARBA" id="ARBA00023098"/>
    </source>
</evidence>
<dbReference type="Gene3D" id="3.40.50.720">
    <property type="entry name" value="NAD(P)-binding Rossmann-like Domain"/>
    <property type="match status" value="2"/>
</dbReference>
<comment type="catalytic activity">
    <reaction evidence="13">
        <text>(3Z)-dodecenoyl-CoA = (2E)-dodecenoyl-CoA</text>
        <dbReference type="Rhea" id="RHEA:23716"/>
        <dbReference type="ChEBI" id="CHEBI:57330"/>
        <dbReference type="ChEBI" id="CHEBI:58543"/>
        <dbReference type="EC" id="5.3.3.8"/>
    </reaction>
    <physiologicalReaction direction="left-to-right" evidence="13">
        <dbReference type="Rhea" id="RHEA:23717"/>
    </physiologicalReaction>
</comment>
<dbReference type="GO" id="GO:0006635">
    <property type="term" value="P:fatty acid beta-oxidation"/>
    <property type="evidence" value="ECO:0007669"/>
    <property type="project" value="TreeGrafter"/>
</dbReference>
<dbReference type="Gene3D" id="3.50.50.80">
    <property type="entry name" value="Ubiquitin-activating enzyme E1, inactive adenylation domain, subdomain 1"/>
    <property type="match status" value="1"/>
</dbReference>
<evidence type="ECO:0000256" key="6">
    <source>
        <dbReference type="ARBA" id="ARBA00022990"/>
    </source>
</evidence>
<evidence type="ECO:0000256" key="17">
    <source>
        <dbReference type="ARBA" id="ARBA00083575"/>
    </source>
</evidence>
<evidence type="ECO:0000259" key="18">
    <source>
        <dbReference type="Pfam" id="PF00899"/>
    </source>
</evidence>
<evidence type="ECO:0000256" key="9">
    <source>
        <dbReference type="ARBA" id="ARBA00023235"/>
    </source>
</evidence>
<comment type="subunit">
    <text evidence="3">Homotrimer.</text>
</comment>
<feature type="non-terminal residue" evidence="19">
    <location>
        <position position="1"/>
    </location>
</feature>
<evidence type="ECO:0000256" key="15">
    <source>
        <dbReference type="ARBA" id="ARBA00056147"/>
    </source>
</evidence>
<dbReference type="Pfam" id="PF00899">
    <property type="entry name" value="ThiF"/>
    <property type="match status" value="1"/>
</dbReference>
<dbReference type="AlphaFoldDB" id="N6UGZ6"/>
<dbReference type="CDD" id="cd06558">
    <property type="entry name" value="crotonase-like"/>
    <property type="match status" value="1"/>
</dbReference>
<dbReference type="SUPFAM" id="SSF52096">
    <property type="entry name" value="ClpP/crotonase"/>
    <property type="match status" value="1"/>
</dbReference>
<keyword evidence="8" id="KW-0496">Mitochondrion</keyword>
<dbReference type="EMBL" id="KB740635">
    <property type="protein sequence ID" value="ENN79911.1"/>
    <property type="molecule type" value="Genomic_DNA"/>
</dbReference>
<dbReference type="HOGENOM" id="CLU_019618_2_1_1"/>
<keyword evidence="9" id="KW-0413">Isomerase</keyword>
<dbReference type="GO" id="GO:0008641">
    <property type="term" value="F:ubiquitin-like modifier activating enzyme activity"/>
    <property type="evidence" value="ECO:0007669"/>
    <property type="project" value="InterPro"/>
</dbReference>
<dbReference type="Gene3D" id="3.90.226.10">
    <property type="entry name" value="2-enoyl-CoA Hydratase, Chain A, domain 1"/>
    <property type="match status" value="1"/>
</dbReference>
<dbReference type="GO" id="GO:0005759">
    <property type="term" value="C:mitochondrial matrix"/>
    <property type="evidence" value="ECO:0007669"/>
    <property type="project" value="UniProtKB-SubCell"/>
</dbReference>
<dbReference type="OMA" id="ANCKERH"/>
<protein>
    <recommendedName>
        <fullName evidence="16">Enoyl-CoA delta isomerase 1, mitochondrial</fullName>
    </recommendedName>
    <alternativeName>
        <fullName evidence="17">3,2-trans-enoyl-CoA isomerase</fullName>
    </alternativeName>
</protein>
<evidence type="ECO:0000256" key="10">
    <source>
        <dbReference type="ARBA" id="ARBA00043952"/>
    </source>
</evidence>
<dbReference type="OrthoDB" id="1708823at2759"/>
<keyword evidence="6" id="KW-0007">Acetylation</keyword>
<keyword evidence="7" id="KW-0443">Lipid metabolism</keyword>
<comment type="pathway">
    <text evidence="2">Lipid metabolism; fatty acid beta-oxidation.</text>
</comment>
<dbReference type="SUPFAM" id="SSF69572">
    <property type="entry name" value="Activating enzymes of the ubiquitin-like proteins"/>
    <property type="match status" value="2"/>
</dbReference>
<evidence type="ECO:0000256" key="2">
    <source>
        <dbReference type="ARBA" id="ARBA00005005"/>
    </source>
</evidence>
<organism evidence="19">
    <name type="scientific">Dendroctonus ponderosae</name>
    <name type="common">Mountain pine beetle</name>
    <dbReference type="NCBI Taxonomy" id="77166"/>
    <lineage>
        <taxon>Eukaryota</taxon>
        <taxon>Metazoa</taxon>
        <taxon>Ecdysozoa</taxon>
        <taxon>Arthropoda</taxon>
        <taxon>Hexapoda</taxon>
        <taxon>Insecta</taxon>
        <taxon>Pterygota</taxon>
        <taxon>Neoptera</taxon>
        <taxon>Endopterygota</taxon>
        <taxon>Coleoptera</taxon>
        <taxon>Polyphaga</taxon>
        <taxon>Cucujiformia</taxon>
        <taxon>Curculionidae</taxon>
        <taxon>Scolytinae</taxon>
        <taxon>Dendroctonus</taxon>
    </lineage>
</organism>
<dbReference type="InterPro" id="IPR001753">
    <property type="entry name" value="Enoyl-CoA_hydra/iso"/>
</dbReference>
<name>N6UGZ6_DENPD</name>
<dbReference type="PANTHER" id="PTHR11941:SF45">
    <property type="entry name" value="ENOYL-COA DELTA ISOMERASE 1, MITOCHONDRIAL"/>
    <property type="match status" value="1"/>
</dbReference>
<dbReference type="InterPro" id="IPR035985">
    <property type="entry name" value="Ubiquitin-activating_enz"/>
</dbReference>
<dbReference type="InterPro" id="IPR042449">
    <property type="entry name" value="Ub-E1_IAD_1"/>
</dbReference>
<comment type="function">
    <text evidence="15">Key enzyme of fatty acid beta-oxidation. Able to isomerize both 3-cis (3Z) and 3-trans (3E) double bonds into the 2-trans (2E) form in a range of enoyl-CoA species, with a preference for (3Z)-enoyl-CoAs over (3E)-enoyl-CoAs. The catalytic efficiency of this enzyme is not affected by the fatty acyl chain length.</text>
</comment>
<evidence type="ECO:0000256" key="3">
    <source>
        <dbReference type="ARBA" id="ARBA00011233"/>
    </source>
</evidence>
<evidence type="ECO:0000256" key="12">
    <source>
        <dbReference type="ARBA" id="ARBA00051293"/>
    </source>
</evidence>
<evidence type="ECO:0000256" key="14">
    <source>
        <dbReference type="ARBA" id="ARBA00052542"/>
    </source>
</evidence>
<reference evidence="19" key="1">
    <citation type="journal article" date="2013" name="Genome Biol.">
        <title>Draft genome of the mountain pine beetle, Dendroctonus ponderosae Hopkins, a major forest pest.</title>
        <authorList>
            <person name="Keeling C.I."/>
            <person name="Yuen M.M."/>
            <person name="Liao N.Y."/>
            <person name="Docking T.R."/>
            <person name="Chan S.K."/>
            <person name="Taylor G.A."/>
            <person name="Palmquist D.L."/>
            <person name="Jackman S.D."/>
            <person name="Nguyen A."/>
            <person name="Li M."/>
            <person name="Henderson H."/>
            <person name="Janes J.K."/>
            <person name="Zhao Y."/>
            <person name="Pandoh P."/>
            <person name="Moore R."/>
            <person name="Sperling F.A."/>
            <person name="Huber D.P."/>
            <person name="Birol I."/>
            <person name="Jones S.J."/>
            <person name="Bohlmann J."/>
        </authorList>
    </citation>
    <scope>NUCLEOTIDE SEQUENCE</scope>
</reference>
<accession>N6UGZ6</accession>
<dbReference type="InterPro" id="IPR029045">
    <property type="entry name" value="ClpP/crotonase-like_dom_sf"/>
</dbReference>
<evidence type="ECO:0000313" key="19">
    <source>
        <dbReference type="EMBL" id="ENN79911.1"/>
    </source>
</evidence>
<feature type="domain" description="THIF-type NAD/FAD binding fold" evidence="18">
    <location>
        <begin position="18"/>
        <end position="133"/>
    </location>
</feature>
<dbReference type="InterPro" id="IPR000594">
    <property type="entry name" value="ThiF_NAD_FAD-bd"/>
</dbReference>
<evidence type="ECO:0000256" key="11">
    <source>
        <dbReference type="ARBA" id="ARBA00050938"/>
    </source>
</evidence>
<comment type="pathway">
    <text evidence="10">Protein modification.</text>
</comment>
<dbReference type="Pfam" id="PF00378">
    <property type="entry name" value="ECH_1"/>
    <property type="match status" value="1"/>
</dbReference>
<keyword evidence="4" id="KW-0276">Fatty acid metabolism</keyword>
<evidence type="ECO:0000256" key="13">
    <source>
        <dbReference type="ARBA" id="ARBA00052376"/>
    </source>
</evidence>
<comment type="catalytic activity">
    <reaction evidence="14">
        <text>(3Z)-octenoyl-CoA = (2E)-octenoyl-CoA</text>
        <dbReference type="Rhea" id="RHEA:46044"/>
        <dbReference type="ChEBI" id="CHEBI:62242"/>
        <dbReference type="ChEBI" id="CHEBI:85640"/>
    </reaction>
    <physiologicalReaction direction="left-to-right" evidence="14">
        <dbReference type="Rhea" id="RHEA:46045"/>
    </physiologicalReaction>
</comment>
<evidence type="ECO:0000256" key="1">
    <source>
        <dbReference type="ARBA" id="ARBA00004305"/>
    </source>
</evidence>